<evidence type="ECO:0000313" key="1">
    <source>
        <dbReference type="EMBL" id="KAA6375086.1"/>
    </source>
</evidence>
<gene>
    <name evidence="1" type="ORF">EZS28_029384</name>
</gene>
<protein>
    <submittedName>
        <fullName evidence="1">Uncharacterized protein</fullName>
    </submittedName>
</protein>
<accession>A0A5J4UWK8</accession>
<evidence type="ECO:0000313" key="2">
    <source>
        <dbReference type="Proteomes" id="UP000324800"/>
    </source>
</evidence>
<dbReference type="EMBL" id="SNRW01011485">
    <property type="protein sequence ID" value="KAA6375086.1"/>
    <property type="molecule type" value="Genomic_DNA"/>
</dbReference>
<organism evidence="1 2">
    <name type="scientific">Streblomastix strix</name>
    <dbReference type="NCBI Taxonomy" id="222440"/>
    <lineage>
        <taxon>Eukaryota</taxon>
        <taxon>Metamonada</taxon>
        <taxon>Preaxostyla</taxon>
        <taxon>Oxymonadida</taxon>
        <taxon>Streblomastigidae</taxon>
        <taxon>Streblomastix</taxon>
    </lineage>
</organism>
<comment type="caution">
    <text evidence="1">The sequence shown here is derived from an EMBL/GenBank/DDBJ whole genome shotgun (WGS) entry which is preliminary data.</text>
</comment>
<feature type="non-terminal residue" evidence="1">
    <location>
        <position position="1"/>
    </location>
</feature>
<reference evidence="1 2" key="1">
    <citation type="submission" date="2019-03" db="EMBL/GenBank/DDBJ databases">
        <title>Single cell metagenomics reveals metabolic interactions within the superorganism composed of flagellate Streblomastix strix and complex community of Bacteroidetes bacteria on its surface.</title>
        <authorList>
            <person name="Treitli S.C."/>
            <person name="Kolisko M."/>
            <person name="Husnik F."/>
            <person name="Keeling P."/>
            <person name="Hampl V."/>
        </authorList>
    </citation>
    <scope>NUCLEOTIDE SEQUENCE [LARGE SCALE GENOMIC DNA]</scope>
    <source>
        <strain evidence="1">ST1C</strain>
    </source>
</reference>
<dbReference type="Proteomes" id="UP000324800">
    <property type="component" value="Unassembled WGS sequence"/>
</dbReference>
<proteinExistence type="predicted"/>
<sequence>FRTINTSNRGAICFNNAVNKHTQKFSDEKFSLNINEDIDIVSSAINYINLRLDSFLYSINSFPVRIISSFSGLNSEDWGVILSENYKFWYPQRIILSPNLYVQLTSALDLYEGLSENSANPIINNTSSVKLIDLET</sequence>
<name>A0A5J4UWK8_9EUKA</name>
<dbReference type="AlphaFoldDB" id="A0A5J4UWK8"/>